<evidence type="ECO:0000313" key="5">
    <source>
        <dbReference type="Proteomes" id="UP000236316"/>
    </source>
</evidence>
<proteinExistence type="predicted"/>
<dbReference type="InterPro" id="IPR002110">
    <property type="entry name" value="Ankyrin_rpt"/>
</dbReference>
<dbReference type="EMBL" id="LT906555">
    <property type="protein sequence ID" value="SNW62744.1"/>
    <property type="molecule type" value="Genomic_DNA"/>
</dbReference>
<protein>
    <submittedName>
        <fullName evidence="4">Ankyrin-repeat protein</fullName>
    </submittedName>
</protein>
<accession>A0A2I2L5D6</accession>
<dbReference type="PANTHER" id="PTHR24188:SF29">
    <property type="entry name" value="GH09064P"/>
    <property type="match status" value="1"/>
</dbReference>
<dbReference type="SMART" id="SM00248">
    <property type="entry name" value="ANK"/>
    <property type="match status" value="4"/>
</dbReference>
<name>A0A2I2L5D6_9VIRU</name>
<evidence type="ECO:0000256" key="1">
    <source>
        <dbReference type="ARBA" id="ARBA00022737"/>
    </source>
</evidence>
<keyword evidence="2" id="KW-0040">ANK repeat</keyword>
<dbReference type="PANTHER" id="PTHR24188">
    <property type="entry name" value="ANKYRIN REPEAT PROTEIN"/>
    <property type="match status" value="1"/>
</dbReference>
<feature type="domain" description="F-box" evidence="3">
    <location>
        <begin position="1"/>
        <end position="49"/>
    </location>
</feature>
<organism evidence="4">
    <name type="scientific">Orpheovirus IHUMI-LCC2</name>
    <dbReference type="NCBI Taxonomy" id="2023057"/>
    <lineage>
        <taxon>Viruses</taxon>
        <taxon>Varidnaviria</taxon>
        <taxon>Bamfordvirae</taxon>
        <taxon>Nucleocytoviricota</taxon>
        <taxon>Megaviricetes</taxon>
        <taxon>Pimascovirales</taxon>
        <taxon>Ocovirineae</taxon>
        <taxon>Orpheoviridae</taxon>
        <taxon>Alphaorpheovirus</taxon>
        <taxon>Alphaorpheovirus massiliense</taxon>
    </lineage>
</organism>
<dbReference type="RefSeq" id="YP_009449046.1">
    <property type="nucleotide sequence ID" value="NC_036594.1"/>
</dbReference>
<dbReference type="PROSITE" id="PS50088">
    <property type="entry name" value="ANK_REPEAT"/>
    <property type="match status" value="2"/>
</dbReference>
<dbReference type="Proteomes" id="UP000236316">
    <property type="component" value="Segment"/>
</dbReference>
<evidence type="ECO:0000313" key="4">
    <source>
        <dbReference type="EMBL" id="SNW62744.1"/>
    </source>
</evidence>
<dbReference type="InterPro" id="IPR001810">
    <property type="entry name" value="F-box_dom"/>
</dbReference>
<dbReference type="SUPFAM" id="SSF48403">
    <property type="entry name" value="Ankyrin repeat"/>
    <property type="match status" value="1"/>
</dbReference>
<gene>
    <name evidence="4" type="ORF">ORPV_840</name>
</gene>
<keyword evidence="1" id="KW-0677">Repeat</keyword>
<reference evidence="4" key="1">
    <citation type="submission" date="2017-08" db="EMBL/GenBank/DDBJ databases">
        <authorList>
            <consortium name="Urmite Genomes"/>
        </authorList>
    </citation>
    <scope>NUCLEOTIDE SEQUENCE [LARGE SCALE GENOMIC DNA]</scope>
    <source>
        <strain evidence="4">IHUMI-LCC2</strain>
    </source>
</reference>
<dbReference type="KEGG" id="vg:35382672"/>
<evidence type="ECO:0000256" key="2">
    <source>
        <dbReference type="ARBA" id="ARBA00023043"/>
    </source>
</evidence>
<dbReference type="Gene3D" id="1.25.40.20">
    <property type="entry name" value="Ankyrin repeat-containing domain"/>
    <property type="match status" value="2"/>
</dbReference>
<sequence length="523" mass="60160">MSILNTLPLEIVNTILKENDIPDIIRLCKSSKENNLICSSQYDIIWKDKLLELFPHMRRTYNNVEQFNYYNNLHFTSWYQIALFCYKQLSILEKNDNYIETIVSSGQFEILNHYLYTKSPIIYERTLRNTLIPLAISSGNIEILGILLNRIGENETFVIKNTGYLAGKFDKINILQYLVEKLSEDADIIYDGALEGSSSFGNLQILQYVFDKLGGAPYIANYINTSIKDKKYDVVKLYISNGVDPSIDNNIFLKHAISSSSTDFLKFLIEHKITLLEEDIHGIINLLLKRKNEDIITILFDYWVNDSKISLEIASLVLNNPFSKKLTYYVLNDLSTIVYIHNEYKIIQMVISYILRTKDFDIINVLIYVGNIDRMNVLSLFIANKNITIMDVGRLIGYLGRKMNMRELNTMSLNYAILSNRSLIQFFMNRDIIIDGIDDNIPLINAIETENIELCHELINRGANIRINNDQPLLNAVRKGLVEIVQYLVILGANPEGRNGQIVNIALEYGNELIVNSLLNQDI</sequence>
<keyword evidence="5" id="KW-1185">Reference proteome</keyword>
<dbReference type="Pfam" id="PF12796">
    <property type="entry name" value="Ank_2"/>
    <property type="match status" value="1"/>
</dbReference>
<evidence type="ECO:0000259" key="3">
    <source>
        <dbReference type="PROSITE" id="PS50181"/>
    </source>
</evidence>
<dbReference type="GeneID" id="35382672"/>
<dbReference type="PROSITE" id="PS50181">
    <property type="entry name" value="FBOX"/>
    <property type="match status" value="1"/>
</dbReference>
<dbReference type="InterPro" id="IPR036770">
    <property type="entry name" value="Ankyrin_rpt-contain_sf"/>
</dbReference>